<organism evidence="2">
    <name type="scientific">freshwater metagenome</name>
    <dbReference type="NCBI Taxonomy" id="449393"/>
    <lineage>
        <taxon>unclassified sequences</taxon>
        <taxon>metagenomes</taxon>
        <taxon>ecological metagenomes</taxon>
    </lineage>
</organism>
<proteinExistence type="predicted"/>
<gene>
    <name evidence="2" type="ORF">UFOPK3564_00714</name>
</gene>
<name>A0A6J7G7V6_9ZZZZ</name>
<feature type="compositionally biased region" description="Basic and acidic residues" evidence="1">
    <location>
        <begin position="15"/>
        <end position="24"/>
    </location>
</feature>
<dbReference type="AlphaFoldDB" id="A0A6J7G7V6"/>
<feature type="region of interest" description="Disordered" evidence="1">
    <location>
        <begin position="1"/>
        <end position="113"/>
    </location>
</feature>
<accession>A0A6J7G7V6</accession>
<sequence length="113" mass="11140">MAVQGPPQLGAQGHRAGEVHDEPQPRAVVGGRRDAGDAPDAPEGGDEARGVLRGADGVQRDVDLAAGQPGGPEVGQAGTSAPGARPSVAHRAPEGAGRRGSGVRTGGRTARTS</sequence>
<reference evidence="2" key="1">
    <citation type="submission" date="2020-05" db="EMBL/GenBank/DDBJ databases">
        <authorList>
            <person name="Chiriac C."/>
            <person name="Salcher M."/>
            <person name="Ghai R."/>
            <person name="Kavagutti S V."/>
        </authorList>
    </citation>
    <scope>NUCLEOTIDE SEQUENCE</scope>
</reference>
<evidence type="ECO:0000313" key="2">
    <source>
        <dbReference type="EMBL" id="CAB4903236.1"/>
    </source>
</evidence>
<dbReference type="EMBL" id="CAFBMK010000026">
    <property type="protein sequence ID" value="CAB4903236.1"/>
    <property type="molecule type" value="Genomic_DNA"/>
</dbReference>
<evidence type="ECO:0000256" key="1">
    <source>
        <dbReference type="SAM" id="MobiDB-lite"/>
    </source>
</evidence>
<protein>
    <submittedName>
        <fullName evidence="2">Unannotated protein</fullName>
    </submittedName>
</protein>